<proteinExistence type="predicted"/>
<evidence type="ECO:0000313" key="3">
    <source>
        <dbReference type="Proteomes" id="UP000054485"/>
    </source>
</evidence>
<reference evidence="2 3" key="1">
    <citation type="submission" date="2014-04" db="EMBL/GenBank/DDBJ databases">
        <authorList>
            <consortium name="DOE Joint Genome Institute"/>
            <person name="Kuo A."/>
            <person name="Ruytinx J."/>
            <person name="Rineau F."/>
            <person name="Colpaert J."/>
            <person name="Kohler A."/>
            <person name="Nagy L.G."/>
            <person name="Floudas D."/>
            <person name="Copeland A."/>
            <person name="Barry K.W."/>
            <person name="Cichocki N."/>
            <person name="Veneault-Fourrey C."/>
            <person name="LaButti K."/>
            <person name="Lindquist E.A."/>
            <person name="Lipzen A."/>
            <person name="Lundell T."/>
            <person name="Morin E."/>
            <person name="Murat C."/>
            <person name="Sun H."/>
            <person name="Tunlid A."/>
            <person name="Henrissat B."/>
            <person name="Grigoriev I.V."/>
            <person name="Hibbett D.S."/>
            <person name="Martin F."/>
            <person name="Nordberg H.P."/>
            <person name="Cantor M.N."/>
            <person name="Hua S.X."/>
        </authorList>
    </citation>
    <scope>NUCLEOTIDE SEQUENCE [LARGE SCALE GENOMIC DNA]</scope>
    <source>
        <strain evidence="2 3">UH-Slu-Lm8-n1</strain>
    </source>
</reference>
<evidence type="ECO:0000256" key="1">
    <source>
        <dbReference type="SAM" id="MobiDB-lite"/>
    </source>
</evidence>
<accession>A0A0D0BGY9</accession>
<organism evidence="2 3">
    <name type="scientific">Suillus luteus UH-Slu-Lm8-n1</name>
    <dbReference type="NCBI Taxonomy" id="930992"/>
    <lineage>
        <taxon>Eukaryota</taxon>
        <taxon>Fungi</taxon>
        <taxon>Dikarya</taxon>
        <taxon>Basidiomycota</taxon>
        <taxon>Agaricomycotina</taxon>
        <taxon>Agaricomycetes</taxon>
        <taxon>Agaricomycetidae</taxon>
        <taxon>Boletales</taxon>
        <taxon>Suillineae</taxon>
        <taxon>Suillaceae</taxon>
        <taxon>Suillus</taxon>
    </lineage>
</organism>
<feature type="compositionally biased region" description="Polar residues" evidence="1">
    <location>
        <begin position="64"/>
        <end position="73"/>
    </location>
</feature>
<dbReference type="Proteomes" id="UP000054485">
    <property type="component" value="Unassembled WGS sequence"/>
</dbReference>
<feature type="region of interest" description="Disordered" evidence="1">
    <location>
        <begin position="45"/>
        <end position="73"/>
    </location>
</feature>
<keyword evidence="3" id="KW-1185">Reference proteome</keyword>
<name>A0A0D0BGY9_9AGAM</name>
<dbReference type="AlphaFoldDB" id="A0A0D0BGY9"/>
<dbReference type="HOGENOM" id="CLU_2706474_0_0_1"/>
<reference evidence="3" key="2">
    <citation type="submission" date="2015-01" db="EMBL/GenBank/DDBJ databases">
        <title>Evolutionary Origins and Diversification of the Mycorrhizal Mutualists.</title>
        <authorList>
            <consortium name="DOE Joint Genome Institute"/>
            <consortium name="Mycorrhizal Genomics Consortium"/>
            <person name="Kohler A."/>
            <person name="Kuo A."/>
            <person name="Nagy L.G."/>
            <person name="Floudas D."/>
            <person name="Copeland A."/>
            <person name="Barry K.W."/>
            <person name="Cichocki N."/>
            <person name="Veneault-Fourrey C."/>
            <person name="LaButti K."/>
            <person name="Lindquist E.A."/>
            <person name="Lipzen A."/>
            <person name="Lundell T."/>
            <person name="Morin E."/>
            <person name="Murat C."/>
            <person name="Riley R."/>
            <person name="Ohm R."/>
            <person name="Sun H."/>
            <person name="Tunlid A."/>
            <person name="Henrissat B."/>
            <person name="Grigoriev I.V."/>
            <person name="Hibbett D.S."/>
            <person name="Martin F."/>
        </authorList>
    </citation>
    <scope>NUCLEOTIDE SEQUENCE [LARGE SCALE GENOMIC DNA]</scope>
    <source>
        <strain evidence="3">UH-Slu-Lm8-n1</strain>
    </source>
</reference>
<dbReference type="EMBL" id="KN835174">
    <property type="protein sequence ID" value="KIK45382.1"/>
    <property type="molecule type" value="Genomic_DNA"/>
</dbReference>
<sequence length="73" mass="7598">MVIGEGAAEEQSTGVTFRTPEVCEVSVGQANFSLLSCCNSVRLSASGSRSPRFPLASTPGGSHPNHQTRCSCI</sequence>
<gene>
    <name evidence="2" type="ORF">CY34DRAFT_801757</name>
</gene>
<evidence type="ECO:0000313" key="2">
    <source>
        <dbReference type="EMBL" id="KIK45382.1"/>
    </source>
</evidence>
<protein>
    <submittedName>
        <fullName evidence="2">Uncharacterized protein</fullName>
    </submittedName>
</protein>
<dbReference type="InParanoid" id="A0A0D0BGY9"/>